<keyword evidence="1" id="KW-0732">Signal</keyword>
<protein>
    <submittedName>
        <fullName evidence="2">Uncharacterized protein</fullName>
    </submittedName>
</protein>
<reference evidence="2 3" key="2">
    <citation type="journal article" date="2017" name="Sci. Rep.">
        <title>A mobile pathogenicity chromosome in Fusarium oxysporum for infection of multiple cucurbit species.</title>
        <authorList>
            <person name="van Dam P."/>
            <person name="Fokkens L."/>
            <person name="Ayukawa Y."/>
            <person name="van der Gragt M."/>
            <person name="Ter Horst A."/>
            <person name="Brankovics B."/>
            <person name="Houterman P.M."/>
            <person name="Arie T."/>
            <person name="Rep M."/>
        </authorList>
    </citation>
    <scope>NUCLEOTIDE SEQUENCE [LARGE SCALE GENOMIC DNA]</scope>
    <source>
        <strain evidence="2 3">Forc016</strain>
    </source>
</reference>
<gene>
    <name evidence="2" type="ORF">AU210_014530</name>
</gene>
<feature type="chain" id="PRO_5013843756" evidence="1">
    <location>
        <begin position="20"/>
        <end position="524"/>
    </location>
</feature>
<evidence type="ECO:0000256" key="1">
    <source>
        <dbReference type="SAM" id="SignalP"/>
    </source>
</evidence>
<sequence length="524" mass="56499">MAPFIESMLLLSALTAATGNSIKSTQPLRGESYVGRPAVPHIMRPKTVYKPYAKGIHRDSGNTRSEDYQGPLGINPRVEAFSMAPPINIFWDEQGRVIAANQCRENTTCIVSLNPDTYEVEATYPEPGQSSDLSQLLMVYLQLLDGHVTTATTNRHILDLEVVGDGAKTAFITRRDIDLSNITAPNELILSTAYDSIGNLWFTTGGFAGAGFPTRDTATLGYVEPSGKVHTLKLPGKVIENSFAISGTSVYMVTGPAGPADHADAIGFFYCMQPGPGGVKVVAELPYKAGDSIKKGGVSRGSGSTPSLLGHKYVAFTDNANDQVNLLVYPQAPALNNDTKPLCTVPLFERGFSANENVAVNHWDGESTYSMVLSNFYNGPPVAQLRAPPFGDGTDTDPAILNGPFNDLSVMSPGLVRVDFNEKMGKCTTRWYNKNIRTTITPILSTKTGLLYMPTQDYELAKKGSYIYYMSAIDFKSGKEAWKVRTGAGGTFNNHFQPPVLTKDGGASGYVIGGFVKVKDGSKP</sequence>
<accession>A0A2H3GIP5</accession>
<dbReference type="STRING" id="327505.A0A2H3GIP5"/>
<evidence type="ECO:0000313" key="3">
    <source>
        <dbReference type="Proteomes" id="UP000219602"/>
    </source>
</evidence>
<name>A0A2H3GIP5_FUSOX</name>
<dbReference type="Proteomes" id="UP000219602">
    <property type="component" value="Chromosome 12"/>
</dbReference>
<reference evidence="2 3" key="1">
    <citation type="journal article" date="2016" name="Environ. Microbiol.">
        <title>Effector profiles distinguish formae speciales of Fusarium oxysporum.</title>
        <authorList>
            <person name="van Dam P."/>
            <person name="Fokkens L."/>
            <person name="Schmidt S.M."/>
            <person name="Linmans J.H."/>
            <person name="Kistler H.C."/>
            <person name="Ma L.J."/>
            <person name="Rep M."/>
        </authorList>
    </citation>
    <scope>NUCLEOTIDE SEQUENCE [LARGE SCALE GENOMIC DNA]</scope>
    <source>
        <strain evidence="2 3">Forc016</strain>
    </source>
</reference>
<dbReference type="EMBL" id="MABQ02000010">
    <property type="protein sequence ID" value="PCD25423.1"/>
    <property type="molecule type" value="Genomic_DNA"/>
</dbReference>
<evidence type="ECO:0000313" key="2">
    <source>
        <dbReference type="EMBL" id="PCD25423.1"/>
    </source>
</evidence>
<feature type="signal peptide" evidence="1">
    <location>
        <begin position="1"/>
        <end position="19"/>
    </location>
</feature>
<comment type="caution">
    <text evidence="2">The sequence shown here is derived from an EMBL/GenBank/DDBJ whole genome shotgun (WGS) entry which is preliminary data.</text>
</comment>
<organism evidence="2 3">
    <name type="scientific">Fusarium oxysporum f. sp. radicis-cucumerinum</name>
    <dbReference type="NCBI Taxonomy" id="327505"/>
    <lineage>
        <taxon>Eukaryota</taxon>
        <taxon>Fungi</taxon>
        <taxon>Dikarya</taxon>
        <taxon>Ascomycota</taxon>
        <taxon>Pezizomycotina</taxon>
        <taxon>Sordariomycetes</taxon>
        <taxon>Hypocreomycetidae</taxon>
        <taxon>Hypocreales</taxon>
        <taxon>Nectriaceae</taxon>
        <taxon>Fusarium</taxon>
        <taxon>Fusarium oxysporum species complex</taxon>
    </lineage>
</organism>
<proteinExistence type="predicted"/>
<dbReference type="AlphaFoldDB" id="A0A2H3GIP5"/>